<evidence type="ECO:0000313" key="3">
    <source>
        <dbReference type="Proteomes" id="UP000005239"/>
    </source>
</evidence>
<feature type="compositionally biased region" description="Gly residues" evidence="1">
    <location>
        <begin position="27"/>
        <end position="45"/>
    </location>
</feature>
<accession>A0A8R1Z1Y3</accession>
<organism evidence="2 3">
    <name type="scientific">Pristionchus pacificus</name>
    <name type="common">Parasitic nematode worm</name>
    <dbReference type="NCBI Taxonomy" id="54126"/>
    <lineage>
        <taxon>Eukaryota</taxon>
        <taxon>Metazoa</taxon>
        <taxon>Ecdysozoa</taxon>
        <taxon>Nematoda</taxon>
        <taxon>Chromadorea</taxon>
        <taxon>Rhabditida</taxon>
        <taxon>Rhabditina</taxon>
        <taxon>Diplogasteromorpha</taxon>
        <taxon>Diplogasteroidea</taxon>
        <taxon>Neodiplogasteridae</taxon>
        <taxon>Pristionchus</taxon>
    </lineage>
</organism>
<sequence length="65" mass="6395">MTEDDLVGDNPSPTRFHLGTPLPEGMVTGGGGGGGGTPQTGGRSGTIGPTSGAAAVQQLREYSTH</sequence>
<proteinExistence type="predicted"/>
<reference evidence="3" key="1">
    <citation type="journal article" date="2008" name="Nat. Genet.">
        <title>The Pristionchus pacificus genome provides a unique perspective on nematode lifestyle and parasitism.</title>
        <authorList>
            <person name="Dieterich C."/>
            <person name="Clifton S.W."/>
            <person name="Schuster L.N."/>
            <person name="Chinwalla A."/>
            <person name="Delehaunty K."/>
            <person name="Dinkelacker I."/>
            <person name="Fulton L."/>
            <person name="Fulton R."/>
            <person name="Godfrey J."/>
            <person name="Minx P."/>
            <person name="Mitreva M."/>
            <person name="Roeseler W."/>
            <person name="Tian H."/>
            <person name="Witte H."/>
            <person name="Yang S.P."/>
            <person name="Wilson R.K."/>
            <person name="Sommer R.J."/>
        </authorList>
    </citation>
    <scope>NUCLEOTIDE SEQUENCE [LARGE SCALE GENOMIC DNA]</scope>
    <source>
        <strain evidence="3">PS312</strain>
    </source>
</reference>
<accession>A0A2A6C1C2</accession>
<keyword evidence="3" id="KW-1185">Reference proteome</keyword>
<feature type="region of interest" description="Disordered" evidence="1">
    <location>
        <begin position="1"/>
        <end position="65"/>
    </location>
</feature>
<dbReference type="EnsemblMetazoa" id="PPA41999.1">
    <property type="protein sequence ID" value="PPA41999.1"/>
    <property type="gene ID" value="WBGene00280368"/>
</dbReference>
<dbReference type="Proteomes" id="UP000005239">
    <property type="component" value="Unassembled WGS sequence"/>
</dbReference>
<reference evidence="2" key="2">
    <citation type="submission" date="2022-06" db="UniProtKB">
        <authorList>
            <consortium name="EnsemblMetazoa"/>
        </authorList>
    </citation>
    <scope>IDENTIFICATION</scope>
    <source>
        <strain evidence="2">PS312</strain>
    </source>
</reference>
<evidence type="ECO:0000313" key="2">
    <source>
        <dbReference type="EnsemblMetazoa" id="PPA41999.1"/>
    </source>
</evidence>
<dbReference type="AlphaFoldDB" id="A0A2A6C1C2"/>
<evidence type="ECO:0000256" key="1">
    <source>
        <dbReference type="SAM" id="MobiDB-lite"/>
    </source>
</evidence>
<protein>
    <submittedName>
        <fullName evidence="2">Uncharacterized protein</fullName>
    </submittedName>
</protein>
<gene>
    <name evidence="2" type="primary">WBGene00280368</name>
</gene>
<name>A0A2A6C1C2_PRIPA</name>